<evidence type="ECO:0000313" key="1">
    <source>
        <dbReference type="Proteomes" id="UP000887580"/>
    </source>
</evidence>
<evidence type="ECO:0000313" key="2">
    <source>
        <dbReference type="WBParaSite" id="PS1159_v2.g13208.t1"/>
    </source>
</evidence>
<accession>A0AC35F538</accession>
<reference evidence="2" key="1">
    <citation type="submission" date="2022-11" db="UniProtKB">
        <authorList>
            <consortium name="WormBaseParasite"/>
        </authorList>
    </citation>
    <scope>IDENTIFICATION</scope>
</reference>
<proteinExistence type="predicted"/>
<dbReference type="Proteomes" id="UP000887580">
    <property type="component" value="Unplaced"/>
</dbReference>
<dbReference type="WBParaSite" id="PS1159_v2.g13208.t1">
    <property type="protein sequence ID" value="PS1159_v2.g13208.t1"/>
    <property type="gene ID" value="PS1159_v2.g13208"/>
</dbReference>
<protein>
    <submittedName>
        <fullName evidence="2">Uncharacterized protein</fullName>
    </submittedName>
</protein>
<organism evidence="1 2">
    <name type="scientific">Panagrolaimus sp. PS1159</name>
    <dbReference type="NCBI Taxonomy" id="55785"/>
    <lineage>
        <taxon>Eukaryota</taxon>
        <taxon>Metazoa</taxon>
        <taxon>Ecdysozoa</taxon>
        <taxon>Nematoda</taxon>
        <taxon>Chromadorea</taxon>
        <taxon>Rhabditida</taxon>
        <taxon>Tylenchina</taxon>
        <taxon>Panagrolaimomorpha</taxon>
        <taxon>Panagrolaimoidea</taxon>
        <taxon>Panagrolaimidae</taxon>
        <taxon>Panagrolaimus</taxon>
    </lineage>
</organism>
<sequence length="358" mass="41604">MPCLIPEILFEIGKKLIEDGNSDTVIQFALSGKQQFQAMENVFASATALKLYADHFIIGWENKLCYFPNNRLAKLLLNSNGNRVDTLFIEKYIPEYQSVFDKIAEKKQYIPEYQSVFDRIAEKKQLTAVYVSYKFSSNPSYIIDCLTILSSSLKNMTIPNCFMNEIFRDSFKLKSLTLTEFNDFQYLNFCCKTDILEFTSDFDVYQLFSDLDLDMKSFQCSPHLSSVKQMTFSGSFFKQWFHLKCDKLMDWFSSIEIFKFNIVTKPVDNRLRAFDISCFLSILKHYIKLFIDNIKEATKVPPKINVTFLKVGFMNFDDCKFICQDFDVSESNSTFYCFEKTIKSAGSESTILGIQIAR</sequence>
<name>A0AC35F538_9BILA</name>